<keyword evidence="3" id="KW-0808">Transferase</keyword>
<accession>A0AA37T758</accession>
<gene>
    <name evidence="6" type="ORF">GCM10007852_36680</name>
</gene>
<dbReference type="RefSeq" id="WP_284219176.1">
    <property type="nucleotide sequence ID" value="NZ_BSOT01000012.1"/>
</dbReference>
<dbReference type="EMBL" id="BSOT01000012">
    <property type="protein sequence ID" value="GLR72760.1"/>
    <property type="molecule type" value="Genomic_DNA"/>
</dbReference>
<reference evidence="6" key="2">
    <citation type="submission" date="2023-01" db="EMBL/GenBank/DDBJ databases">
        <title>Draft genome sequence of Agaribacter marinus strain NBRC 110023.</title>
        <authorList>
            <person name="Sun Q."/>
            <person name="Mori K."/>
        </authorList>
    </citation>
    <scope>NUCLEOTIDE SEQUENCE</scope>
    <source>
        <strain evidence="6">NBRC 110023</strain>
    </source>
</reference>
<evidence type="ECO:0000313" key="7">
    <source>
        <dbReference type="Proteomes" id="UP001156601"/>
    </source>
</evidence>
<evidence type="ECO:0000256" key="2">
    <source>
        <dbReference type="ARBA" id="ARBA00022603"/>
    </source>
</evidence>
<comment type="similarity">
    <text evidence="1">Belongs to the class IV-like SAM-binding methyltransferase superfamily. RNA methyltransferase TrmH family.</text>
</comment>
<keyword evidence="7" id="KW-1185">Reference proteome</keyword>
<dbReference type="InterPro" id="IPR029028">
    <property type="entry name" value="Alpha/beta_knot_MTases"/>
</dbReference>
<name>A0AA37T758_9ALTE</name>
<comment type="caution">
    <text evidence="6">The sequence shown here is derived from an EMBL/GenBank/DDBJ whole genome shotgun (WGS) entry which is preliminary data.</text>
</comment>
<dbReference type="GO" id="GO:0008173">
    <property type="term" value="F:RNA methyltransferase activity"/>
    <property type="evidence" value="ECO:0007669"/>
    <property type="project" value="InterPro"/>
</dbReference>
<dbReference type="InterPro" id="IPR001537">
    <property type="entry name" value="SpoU_MeTrfase"/>
</dbReference>
<dbReference type="GO" id="GO:0005829">
    <property type="term" value="C:cytosol"/>
    <property type="evidence" value="ECO:0007669"/>
    <property type="project" value="TreeGrafter"/>
</dbReference>
<sequence>MPFSIGLVNPKAATNVAAILRSAGCFGASSIFYTGQRFGYAKDNNKDFAQDTQNFRKQIPTVGVDDLLAYKPDGAISVVIELVENAIALPEFKHPENAYYIFGPEDGSVSQTLVDEADHVVFIPCRSNLNLAATASVLFYDRLCKLGYDKTNNAVRQARDKNNTLAINSP</sequence>
<dbReference type="CDD" id="cd18098">
    <property type="entry name" value="SpoU-like"/>
    <property type="match status" value="1"/>
</dbReference>
<dbReference type="GO" id="GO:0003723">
    <property type="term" value="F:RNA binding"/>
    <property type="evidence" value="ECO:0007669"/>
    <property type="project" value="InterPro"/>
</dbReference>
<dbReference type="SUPFAM" id="SSF75217">
    <property type="entry name" value="alpha/beta knot"/>
    <property type="match status" value="1"/>
</dbReference>
<evidence type="ECO:0000256" key="1">
    <source>
        <dbReference type="ARBA" id="ARBA00007228"/>
    </source>
</evidence>
<proteinExistence type="inferred from homology"/>
<evidence type="ECO:0000313" key="6">
    <source>
        <dbReference type="EMBL" id="GLR72760.1"/>
    </source>
</evidence>
<evidence type="ECO:0000256" key="4">
    <source>
        <dbReference type="ARBA" id="ARBA00022691"/>
    </source>
</evidence>
<protein>
    <submittedName>
        <fullName evidence="6">RNA methyltransferase TrmH</fullName>
    </submittedName>
</protein>
<dbReference type="Pfam" id="PF00588">
    <property type="entry name" value="SpoU_methylase"/>
    <property type="match status" value="1"/>
</dbReference>
<dbReference type="InterPro" id="IPR029026">
    <property type="entry name" value="tRNA_m1G_MTases_N"/>
</dbReference>
<dbReference type="Gene3D" id="3.40.1280.10">
    <property type="match status" value="1"/>
</dbReference>
<keyword evidence="4" id="KW-0949">S-adenosyl-L-methionine</keyword>
<evidence type="ECO:0000256" key="3">
    <source>
        <dbReference type="ARBA" id="ARBA00022679"/>
    </source>
</evidence>
<dbReference type="GO" id="GO:0002128">
    <property type="term" value="P:tRNA nucleoside ribose methylation"/>
    <property type="evidence" value="ECO:0007669"/>
    <property type="project" value="TreeGrafter"/>
</dbReference>
<reference evidence="6" key="1">
    <citation type="journal article" date="2014" name="Int. J. Syst. Evol. Microbiol.">
        <title>Complete genome sequence of Corynebacterium casei LMG S-19264T (=DSM 44701T), isolated from a smear-ripened cheese.</title>
        <authorList>
            <consortium name="US DOE Joint Genome Institute (JGI-PGF)"/>
            <person name="Walter F."/>
            <person name="Albersmeier A."/>
            <person name="Kalinowski J."/>
            <person name="Ruckert C."/>
        </authorList>
    </citation>
    <scope>NUCLEOTIDE SEQUENCE</scope>
    <source>
        <strain evidence="6">NBRC 110023</strain>
    </source>
</reference>
<dbReference type="AlphaFoldDB" id="A0AA37T758"/>
<feature type="domain" description="tRNA/rRNA methyltransferase SpoU type" evidence="5">
    <location>
        <begin position="3"/>
        <end position="140"/>
    </location>
</feature>
<dbReference type="PANTHER" id="PTHR42786:SF6">
    <property type="entry name" value="TRNA_RRNA METHYLTRANSFERASE SPOU TYPE DOMAIN-CONTAINING PROTEIN"/>
    <property type="match status" value="1"/>
</dbReference>
<dbReference type="Proteomes" id="UP001156601">
    <property type="component" value="Unassembled WGS sequence"/>
</dbReference>
<evidence type="ECO:0000259" key="5">
    <source>
        <dbReference type="Pfam" id="PF00588"/>
    </source>
</evidence>
<dbReference type="InterPro" id="IPR004384">
    <property type="entry name" value="RNA_MeTrfase_TrmJ/LasT"/>
</dbReference>
<keyword evidence="2 6" id="KW-0489">Methyltransferase</keyword>
<organism evidence="6 7">
    <name type="scientific">Agaribacter marinus</name>
    <dbReference type="NCBI Taxonomy" id="1431249"/>
    <lineage>
        <taxon>Bacteria</taxon>
        <taxon>Pseudomonadati</taxon>
        <taxon>Pseudomonadota</taxon>
        <taxon>Gammaproteobacteria</taxon>
        <taxon>Alteromonadales</taxon>
        <taxon>Alteromonadaceae</taxon>
        <taxon>Agaribacter</taxon>
    </lineage>
</organism>
<dbReference type="PANTHER" id="PTHR42786">
    <property type="entry name" value="TRNA/RRNA METHYLTRANSFERASE"/>
    <property type="match status" value="1"/>
</dbReference>